<evidence type="ECO:0000313" key="4">
    <source>
        <dbReference type="Proteomes" id="UP000600139"/>
    </source>
</evidence>
<dbReference type="AlphaFoldDB" id="A0A934VBK0"/>
<evidence type="ECO:0000256" key="1">
    <source>
        <dbReference type="SAM" id="Coils"/>
    </source>
</evidence>
<keyword evidence="1" id="KW-0175">Coiled coil</keyword>
<protein>
    <submittedName>
        <fullName evidence="3">Uncharacterized protein</fullName>
    </submittedName>
</protein>
<sequence length="242" mass="26221">MRSSFHLKALALILGCVAAAGVCPAQGVPTAEQFQEVINELQEQNQTLRRSLAEANGAEKQASEQLAQVRLQLNALGKNLLDGGDDRLIEAAANHEIDQERIKDLENSVTRLAAAVQDYLRHAVVSDPDARLRVETSLRELDAVLGLRQKPRPDVRKGTLQQAQIVSIDPESGMMVFNLGEGQGAKIGMTFRLTRGQQPYGKAILADVRKAVSGAFVEQLDNVTESPRPGDLAVLETQASAH</sequence>
<organism evidence="3 4">
    <name type="scientific">Luteolibacter yonseiensis</name>
    <dbReference type="NCBI Taxonomy" id="1144680"/>
    <lineage>
        <taxon>Bacteria</taxon>
        <taxon>Pseudomonadati</taxon>
        <taxon>Verrucomicrobiota</taxon>
        <taxon>Verrucomicrobiia</taxon>
        <taxon>Verrucomicrobiales</taxon>
        <taxon>Verrucomicrobiaceae</taxon>
        <taxon>Luteolibacter</taxon>
    </lineage>
</organism>
<reference evidence="3" key="1">
    <citation type="submission" date="2021-01" db="EMBL/GenBank/DDBJ databases">
        <title>Modified the classification status of verrucomicrobia.</title>
        <authorList>
            <person name="Feng X."/>
        </authorList>
    </citation>
    <scope>NUCLEOTIDE SEQUENCE</scope>
    <source>
        <strain evidence="3">JCM 18052</strain>
    </source>
</reference>
<evidence type="ECO:0000256" key="2">
    <source>
        <dbReference type="SAM" id="SignalP"/>
    </source>
</evidence>
<keyword evidence="2" id="KW-0732">Signal</keyword>
<dbReference type="EMBL" id="JAENIK010000011">
    <property type="protein sequence ID" value="MBK1816215.1"/>
    <property type="molecule type" value="Genomic_DNA"/>
</dbReference>
<name>A0A934VBK0_9BACT</name>
<dbReference type="RefSeq" id="WP_200351166.1">
    <property type="nucleotide sequence ID" value="NZ_BAABHZ010000006.1"/>
</dbReference>
<keyword evidence="4" id="KW-1185">Reference proteome</keyword>
<feature type="coiled-coil region" evidence="1">
    <location>
        <begin position="31"/>
        <end position="79"/>
    </location>
</feature>
<evidence type="ECO:0000313" key="3">
    <source>
        <dbReference type="EMBL" id="MBK1816215.1"/>
    </source>
</evidence>
<accession>A0A934VBK0</accession>
<dbReference type="SUPFAM" id="SSF56954">
    <property type="entry name" value="Outer membrane efflux proteins (OEP)"/>
    <property type="match status" value="1"/>
</dbReference>
<feature type="chain" id="PRO_5036828496" evidence="2">
    <location>
        <begin position="28"/>
        <end position="242"/>
    </location>
</feature>
<feature type="signal peptide" evidence="2">
    <location>
        <begin position="1"/>
        <end position="27"/>
    </location>
</feature>
<proteinExistence type="predicted"/>
<dbReference type="Proteomes" id="UP000600139">
    <property type="component" value="Unassembled WGS sequence"/>
</dbReference>
<gene>
    <name evidence="3" type="ORF">JIN84_11380</name>
</gene>
<comment type="caution">
    <text evidence="3">The sequence shown here is derived from an EMBL/GenBank/DDBJ whole genome shotgun (WGS) entry which is preliminary data.</text>
</comment>